<organism evidence="2 3">
    <name type="scientific">Verticillium longisporum</name>
    <name type="common">Verticillium dahliae var. longisporum</name>
    <dbReference type="NCBI Taxonomy" id="100787"/>
    <lineage>
        <taxon>Eukaryota</taxon>
        <taxon>Fungi</taxon>
        <taxon>Dikarya</taxon>
        <taxon>Ascomycota</taxon>
        <taxon>Pezizomycotina</taxon>
        <taxon>Sordariomycetes</taxon>
        <taxon>Hypocreomycetidae</taxon>
        <taxon>Glomerellales</taxon>
        <taxon>Plectosphaerellaceae</taxon>
        <taxon>Verticillium</taxon>
    </lineage>
</organism>
<dbReference type="GO" id="GO:0006614">
    <property type="term" value="P:SRP-dependent cotranslational protein targeting to membrane"/>
    <property type="evidence" value="ECO:0007669"/>
    <property type="project" value="InterPro"/>
</dbReference>
<reference evidence="3" key="1">
    <citation type="submission" date="2015-05" db="EMBL/GenBank/DDBJ databases">
        <authorList>
            <person name="Fogelqvist Johan"/>
        </authorList>
    </citation>
    <scope>NUCLEOTIDE SEQUENCE [LARGE SCALE GENOMIC DNA]</scope>
</reference>
<dbReference type="GO" id="GO:0005047">
    <property type="term" value="F:signal recognition particle binding"/>
    <property type="evidence" value="ECO:0007669"/>
    <property type="project" value="InterPro"/>
</dbReference>
<dbReference type="InterPro" id="IPR026258">
    <property type="entry name" value="SRP68"/>
</dbReference>
<dbReference type="AlphaFoldDB" id="A0A0G4L175"/>
<evidence type="ECO:0000256" key="1">
    <source>
        <dbReference type="SAM" id="MobiDB-lite"/>
    </source>
</evidence>
<dbReference type="EMBL" id="CVQI01006291">
    <property type="protein sequence ID" value="CRK15757.1"/>
    <property type="molecule type" value="Genomic_DNA"/>
</dbReference>
<evidence type="ECO:0000313" key="2">
    <source>
        <dbReference type="EMBL" id="CRK15757.1"/>
    </source>
</evidence>
<proteinExistence type="predicted"/>
<name>A0A0G4L175_VERLO</name>
<feature type="region of interest" description="Disordered" evidence="1">
    <location>
        <begin position="31"/>
        <end position="57"/>
    </location>
</feature>
<dbReference type="Proteomes" id="UP000045706">
    <property type="component" value="Unassembled WGS sequence"/>
</dbReference>
<dbReference type="Pfam" id="PF16969">
    <property type="entry name" value="SRP68"/>
    <property type="match status" value="1"/>
</dbReference>
<evidence type="ECO:0000313" key="3">
    <source>
        <dbReference type="Proteomes" id="UP000045706"/>
    </source>
</evidence>
<sequence length="84" mass="9753">MQSLQITRTAVNYEMISWRIGRNRVLTGEHDGAEENYQPLSRKKSRKETAEIRKRKVDPPSRKIAKLRELVALYEGILQSVQSV</sequence>
<protein>
    <submittedName>
        <fullName evidence="2">Uncharacterized protein</fullName>
    </submittedName>
</protein>
<dbReference type="GO" id="GO:0005786">
    <property type="term" value="C:signal recognition particle, endoplasmic reticulum targeting"/>
    <property type="evidence" value="ECO:0007669"/>
    <property type="project" value="InterPro"/>
</dbReference>
<feature type="non-terminal residue" evidence="2">
    <location>
        <position position="84"/>
    </location>
</feature>
<dbReference type="GO" id="GO:0008312">
    <property type="term" value="F:7S RNA binding"/>
    <property type="evidence" value="ECO:0007669"/>
    <property type="project" value="InterPro"/>
</dbReference>
<gene>
    <name evidence="2" type="ORF">BN1723_017439</name>
</gene>
<dbReference type="GO" id="GO:0030942">
    <property type="term" value="F:endoplasmic reticulum signal peptide binding"/>
    <property type="evidence" value="ECO:0007669"/>
    <property type="project" value="InterPro"/>
</dbReference>
<accession>A0A0G4L175</accession>
<feature type="compositionally biased region" description="Basic and acidic residues" evidence="1">
    <location>
        <begin position="47"/>
        <end position="57"/>
    </location>
</feature>